<evidence type="ECO:0000259" key="1">
    <source>
        <dbReference type="Pfam" id="PF13569"/>
    </source>
</evidence>
<dbReference type="InterPro" id="IPR025406">
    <property type="entry name" value="DUF4132"/>
</dbReference>
<dbReference type="AlphaFoldDB" id="A0A931GKJ4"/>
<dbReference type="EMBL" id="JADOUA010000001">
    <property type="protein sequence ID" value="MBG6086466.1"/>
    <property type="molecule type" value="Genomic_DNA"/>
</dbReference>
<reference evidence="2" key="1">
    <citation type="submission" date="2020-11" db="EMBL/GenBank/DDBJ databases">
        <title>Sequencing the genomes of 1000 actinobacteria strains.</title>
        <authorList>
            <person name="Klenk H.-P."/>
        </authorList>
    </citation>
    <scope>NUCLEOTIDE SEQUENCE</scope>
    <source>
        <strain evidence="2">DSM 43175</strain>
    </source>
</reference>
<dbReference type="Pfam" id="PF13569">
    <property type="entry name" value="DUF4132"/>
    <property type="match status" value="1"/>
</dbReference>
<evidence type="ECO:0000313" key="3">
    <source>
        <dbReference type="Proteomes" id="UP000614047"/>
    </source>
</evidence>
<organism evidence="2 3">
    <name type="scientific">Actinomadura viridis</name>
    <dbReference type="NCBI Taxonomy" id="58110"/>
    <lineage>
        <taxon>Bacteria</taxon>
        <taxon>Bacillati</taxon>
        <taxon>Actinomycetota</taxon>
        <taxon>Actinomycetes</taxon>
        <taxon>Streptosporangiales</taxon>
        <taxon>Thermomonosporaceae</taxon>
        <taxon>Actinomadura</taxon>
    </lineage>
</organism>
<keyword evidence="3" id="KW-1185">Reference proteome</keyword>
<protein>
    <recommendedName>
        <fullName evidence="1">DUF4132 domain-containing protein</fullName>
    </recommendedName>
</protein>
<gene>
    <name evidence="2" type="ORF">IW256_000579</name>
</gene>
<comment type="caution">
    <text evidence="2">The sequence shown here is derived from an EMBL/GenBank/DDBJ whole genome shotgun (WGS) entry which is preliminary data.</text>
</comment>
<proteinExistence type="predicted"/>
<dbReference type="RefSeq" id="WP_197009463.1">
    <property type="nucleotide sequence ID" value="NZ_BAABES010000013.1"/>
</dbReference>
<dbReference type="Proteomes" id="UP000614047">
    <property type="component" value="Unassembled WGS sequence"/>
</dbReference>
<evidence type="ECO:0000313" key="2">
    <source>
        <dbReference type="EMBL" id="MBG6086466.1"/>
    </source>
</evidence>
<feature type="domain" description="DUF4132" evidence="1">
    <location>
        <begin position="477"/>
        <end position="658"/>
    </location>
</feature>
<accession>A0A931GKJ4</accession>
<sequence>MSDISAPLVPEAPESSLPELLVNPPWVRFPPGQEPPVLKLKAPKEPTAVAWAPGQREKWLDAPYERNYWERLPEDTDWEEAAGTFSSGRALTELQVAERRPLIVGLIMQAPLHLGEALLADERYRADFGDWRMGYVLMGAVARHGLAAYPAAMHRAGNERVFSGLEPFVDTDVAQLMIKHFGVYPNRDRAADWFRQHGTAAARLTVPDALRKPGPKRQRAEDALRLVAETHGRDALIEAARFYGDEAVEAIAALKVDPLDLYPEPLPEIPEAFDPARLPQILLRGREQALPASATRHLITMLSFCKPYEPYPGVETVIDLFDPDSLAEFAWALYRADDTPRIWASRGVQYALIRMANDAVADRLAPIVARWPKSLVWEYGGSSALSVFSRLGTDSALRHLHRLSQKAEDQKRIRPGAQGALERIAKERGLTSEQLADRLVPDLGLDAEGGMTLDYGPRAFRVGFDEQLKPYVMDGDGKRRKTLPKPGVKDDGELAPAAHRRFAGLKKEVRTIAAEQIKRLEAAMVAGRAWTPEEFRSIFVDHPLLWHIARRLVWSAEADGTVTHFRVAEDRTLADVEDEAYALPAGARVTLPHPLRLDGAVDAWSRVLADYEILQPFPQLGRTIHTLTDEERKEARLARFEGRTVHFGKILNLTGRGWELGEKETGGFRRQASLKLAEDRHLVIHIEPGIRVIGPEEFPDQEIRTVALDKRSYGIGDAPFGDLDPTLASEVLAELTRLTEGSTT</sequence>
<name>A0A931GKJ4_9ACTN</name>